<dbReference type="InterPro" id="IPR043129">
    <property type="entry name" value="ATPase_NBD"/>
</dbReference>
<accession>A0A2P7ZEB7</accession>
<dbReference type="InterPro" id="IPR048350">
    <property type="entry name" value="S-Me-THD-like_C"/>
</dbReference>
<dbReference type="Pfam" id="PF01968">
    <property type="entry name" value="Hydantoinase_A"/>
    <property type="match status" value="1"/>
</dbReference>
<sequence>MSQRYRVGVDVGGTNTDGVILSISASGEVQDVVSAFKTPTTPNATEGITTALKHVLDVSKVPVDSIDCVVIGTTAFLNAVVEQDPRRLSKVGIIRLSRSFLREIPPFSDWPEGLAAVCDGYVGHIDGGLAIDGSQEAPIKEAQVIEQCKEIKKRGLTAVVVAGVYSPIDEVFQQEDKVADIVARELPGVDIVRSHTVSNIGFKERENASILNAAILRYARRTLREFKASMKALNLTCPLYLTQNDGTVVDCKTASDIPIRTFSSGPTNSMRGARFLAGIRGIQDSTTIVIDLGGTTSDLGVLEKSGFPRQASAYVPVADVMVNYSMPQLHSIGIGGGSLVRTYGDKVVVGPDSVGHRLTKDALVFGGSSLTATDIMVASGEADVGKSAAVTHLDKDLISKAQANIKSQLEAAIDRVKTSPEPLKVLLVGGGSIVAPKSLKGASELVLPPHHDVANAVGAAIASVGGVVDMVQNTSVKSAAEALEYAKTLALDNAVAAGAKKDSVIIAEIESIPLQYVTNQVRTIVKAIGELDSTTTRPDDGLGDETSPDDDTLEDYQAPKTKELHTVKTVNPTAYRPKIIENEQCIAEWHITETDLQWLTWGMYILGCAGGGNPDSSRILLRDHLRKGHTMKVIDSSSLTEDANIYWGGHMGSPAVSVERLASTETIQAVKALMEYMCHDSFDAVMGLEIGGANGLEPFLLGSSKYFDRPVIDADWMGRAYPTYWQTTLAAHKPGELVPCAIDSGDGKTMIMTRAPDDEIVDRALRASCSEMGSRVGMAAKPTKTEYVQKYGVMNTVSLAWRIGRCVAVARTTNTISRVAEAIVEEAGGRDSAKILYRGKITAVERKLYKGHSLGKIIVSGVTEAEAKDALGGEAEALAWGGTLEIPFKNENILAEHTGEGGEKKIIATVPDLIAVLDAGTGQALGVPEFKYGVPVVIVGITCSPRWTEAPIGLDISAPRIFGFHVDYMPLGTFVEPRSVIEEYRDSKYDSGHEK</sequence>
<evidence type="ECO:0000259" key="5">
    <source>
        <dbReference type="Pfam" id="PF20906"/>
    </source>
</evidence>
<proteinExistence type="predicted"/>
<dbReference type="Gene3D" id="2.40.390.10">
    <property type="entry name" value="CV3147-like"/>
    <property type="match status" value="1"/>
</dbReference>
<dbReference type="InterPro" id="IPR002821">
    <property type="entry name" value="Hydantoinase_A"/>
</dbReference>
<organism evidence="6 7">
    <name type="scientific">Elsinoe australis</name>
    <dbReference type="NCBI Taxonomy" id="40998"/>
    <lineage>
        <taxon>Eukaryota</taxon>
        <taxon>Fungi</taxon>
        <taxon>Dikarya</taxon>
        <taxon>Ascomycota</taxon>
        <taxon>Pezizomycotina</taxon>
        <taxon>Dothideomycetes</taxon>
        <taxon>Dothideomycetidae</taxon>
        <taxon>Myriangiales</taxon>
        <taxon>Elsinoaceae</taxon>
        <taxon>Elsinoe</taxon>
    </lineage>
</organism>
<dbReference type="InterPro" id="IPR045079">
    <property type="entry name" value="Oxoprolinase-like"/>
</dbReference>
<evidence type="ECO:0000259" key="4">
    <source>
        <dbReference type="Pfam" id="PF06032"/>
    </source>
</evidence>
<dbReference type="STRING" id="40998.A0A2P7ZEB7"/>
<evidence type="ECO:0000259" key="3">
    <source>
        <dbReference type="Pfam" id="PF05378"/>
    </source>
</evidence>
<reference evidence="6 7" key="1">
    <citation type="submission" date="2017-05" db="EMBL/GenBank/DDBJ databases">
        <title>Draft genome sequence of Elsinoe australis.</title>
        <authorList>
            <person name="Cheng Q."/>
        </authorList>
    </citation>
    <scope>NUCLEOTIDE SEQUENCE [LARGE SCALE GENOMIC DNA]</scope>
    <source>
        <strain evidence="6 7">NL1</strain>
    </source>
</reference>
<dbReference type="SUPFAM" id="SSF160991">
    <property type="entry name" value="CV3147-like"/>
    <property type="match status" value="1"/>
</dbReference>
<evidence type="ECO:0000313" key="6">
    <source>
        <dbReference type="EMBL" id="PSK46556.1"/>
    </source>
</evidence>
<keyword evidence="7" id="KW-1185">Reference proteome</keyword>
<feature type="domain" description="S-Me-THD-like C-terminal" evidence="5">
    <location>
        <begin position="757"/>
        <end position="971"/>
    </location>
</feature>
<feature type="region of interest" description="Disordered" evidence="1">
    <location>
        <begin position="534"/>
        <end position="555"/>
    </location>
</feature>
<feature type="domain" description="Hydantoinase A/oxoprolinase" evidence="2">
    <location>
        <begin position="205"/>
        <end position="381"/>
    </location>
</feature>
<feature type="domain" description="S-Me-THD N-terminal" evidence="4">
    <location>
        <begin position="594"/>
        <end position="753"/>
    </location>
</feature>
<feature type="compositionally biased region" description="Acidic residues" evidence="1">
    <location>
        <begin position="541"/>
        <end position="554"/>
    </location>
</feature>
<gene>
    <name evidence="6" type="ORF">B9Z65_5524</name>
</gene>
<dbReference type="Pfam" id="PF05378">
    <property type="entry name" value="Hydant_A_N"/>
    <property type="match status" value="1"/>
</dbReference>
<dbReference type="Proteomes" id="UP000243723">
    <property type="component" value="Unassembled WGS sequence"/>
</dbReference>
<dbReference type="InterPro" id="IPR010318">
    <property type="entry name" value="S-Me-THD_N"/>
</dbReference>
<dbReference type="FunFam" id="3.40.1610.10:FF:000001">
    <property type="entry name" value="Hydantoinase, putative"/>
    <property type="match status" value="1"/>
</dbReference>
<comment type="caution">
    <text evidence="6">The sequence shown here is derived from an EMBL/GenBank/DDBJ whole genome shotgun (WGS) entry which is preliminary data.</text>
</comment>
<dbReference type="Pfam" id="PF20906">
    <property type="entry name" value="S-Me-THD_C"/>
    <property type="match status" value="1"/>
</dbReference>
<dbReference type="Gene3D" id="3.40.1610.10">
    <property type="entry name" value="CV3147-like domain"/>
    <property type="match status" value="1"/>
</dbReference>
<dbReference type="GO" id="GO:0016787">
    <property type="term" value="F:hydrolase activity"/>
    <property type="evidence" value="ECO:0007669"/>
    <property type="project" value="InterPro"/>
</dbReference>
<dbReference type="InterPro" id="IPR027479">
    <property type="entry name" value="S-Me-THD_N_sf"/>
</dbReference>
<dbReference type="PANTHER" id="PTHR11365">
    <property type="entry name" value="5-OXOPROLINASE RELATED"/>
    <property type="match status" value="1"/>
</dbReference>
<dbReference type="EMBL" id="NHZQ01000236">
    <property type="protein sequence ID" value="PSK46556.1"/>
    <property type="molecule type" value="Genomic_DNA"/>
</dbReference>
<dbReference type="InterPro" id="IPR024071">
    <property type="entry name" value="S-Me-THD_C_sf"/>
</dbReference>
<evidence type="ECO:0000313" key="7">
    <source>
        <dbReference type="Proteomes" id="UP000243723"/>
    </source>
</evidence>
<evidence type="ECO:0000256" key="1">
    <source>
        <dbReference type="SAM" id="MobiDB-lite"/>
    </source>
</evidence>
<dbReference type="Pfam" id="PF06032">
    <property type="entry name" value="S-Me-THD_N"/>
    <property type="match status" value="1"/>
</dbReference>
<dbReference type="AlphaFoldDB" id="A0A2P7ZEB7"/>
<dbReference type="OrthoDB" id="5404895at2759"/>
<evidence type="ECO:0000259" key="2">
    <source>
        <dbReference type="Pfam" id="PF01968"/>
    </source>
</evidence>
<feature type="domain" description="Hydantoinase/oxoprolinase N-terminal" evidence="3">
    <location>
        <begin position="6"/>
        <end position="185"/>
    </location>
</feature>
<protein>
    <submittedName>
        <fullName evidence="6">Hydantoin utilization protein A</fullName>
    </submittedName>
</protein>
<dbReference type="InterPro" id="IPR008040">
    <property type="entry name" value="Hydant_A_N"/>
</dbReference>
<dbReference type="PANTHER" id="PTHR11365:SF10">
    <property type="entry name" value="HYDANTOINASE_OXOPROLINASE"/>
    <property type="match status" value="1"/>
</dbReference>
<name>A0A2P7ZEB7_9PEZI</name>
<dbReference type="SUPFAM" id="SSF53067">
    <property type="entry name" value="Actin-like ATPase domain"/>
    <property type="match status" value="2"/>
</dbReference>